<dbReference type="Pfam" id="PF22936">
    <property type="entry name" value="Pol_BBD"/>
    <property type="match status" value="1"/>
</dbReference>
<protein>
    <submittedName>
        <fullName evidence="5">Retrovirus-related Pol polyprotein from transposon TNT 1-94</fullName>
    </submittedName>
</protein>
<reference evidence="5 6" key="1">
    <citation type="journal article" date="2018" name="BMC Genomics">
        <title>Comparative genome analyses reveal sequence features reflecting distinct modes of host-adaptation between dicot and monocot powdery mildew.</title>
        <authorList>
            <person name="Wu Y."/>
            <person name="Ma X."/>
            <person name="Pan Z."/>
            <person name="Kale S.D."/>
            <person name="Song Y."/>
            <person name="King H."/>
            <person name="Zhang Q."/>
            <person name="Presley C."/>
            <person name="Deng X."/>
            <person name="Wei C.I."/>
            <person name="Xiao S."/>
        </authorList>
    </citation>
    <scope>NUCLEOTIDE SEQUENCE [LARGE SCALE GENOMIC DNA]</scope>
    <source>
        <strain evidence="5">UMSG3</strain>
    </source>
</reference>
<dbReference type="InterPro" id="IPR013103">
    <property type="entry name" value="RVT_2"/>
</dbReference>
<dbReference type="GO" id="GO:0003723">
    <property type="term" value="F:RNA binding"/>
    <property type="evidence" value="ECO:0007669"/>
    <property type="project" value="UniProtKB-KW"/>
</dbReference>
<dbReference type="InterPro" id="IPR054722">
    <property type="entry name" value="PolX-like_BBD"/>
</dbReference>
<dbReference type="STRING" id="62708.A0A420IWW1"/>
<keyword evidence="2" id="KW-0694">RNA-binding</keyword>
<evidence type="ECO:0000256" key="3">
    <source>
        <dbReference type="SAM" id="MobiDB-lite"/>
    </source>
</evidence>
<dbReference type="SUPFAM" id="SSF56672">
    <property type="entry name" value="DNA/RNA polymerases"/>
    <property type="match status" value="1"/>
</dbReference>
<dbReference type="GO" id="GO:0004190">
    <property type="term" value="F:aspartic-type endopeptidase activity"/>
    <property type="evidence" value="ECO:0007669"/>
    <property type="project" value="UniProtKB-KW"/>
</dbReference>
<dbReference type="EMBL" id="MCBQ01005931">
    <property type="protein sequence ID" value="RKF79030.1"/>
    <property type="molecule type" value="Genomic_DNA"/>
</dbReference>
<dbReference type="GO" id="GO:0005634">
    <property type="term" value="C:nucleus"/>
    <property type="evidence" value="ECO:0007669"/>
    <property type="project" value="UniProtKB-ARBA"/>
</dbReference>
<dbReference type="InterPro" id="IPR057670">
    <property type="entry name" value="SH3_retrovirus"/>
</dbReference>
<dbReference type="PROSITE" id="PS50994">
    <property type="entry name" value="INTEGRASE"/>
    <property type="match status" value="1"/>
</dbReference>
<evidence type="ECO:0000256" key="2">
    <source>
        <dbReference type="ARBA" id="ARBA00022884"/>
    </source>
</evidence>
<dbReference type="PANTHER" id="PTHR11439:SF438">
    <property type="entry name" value="REVERSE TRANSCRIPTASE TY1_COPIA-TYPE DOMAIN-CONTAINING PROTEIN"/>
    <property type="match status" value="1"/>
</dbReference>
<gene>
    <name evidence="5" type="ORF">GcM3_059027</name>
</gene>
<dbReference type="Pfam" id="PF25597">
    <property type="entry name" value="SH3_retrovirus"/>
    <property type="match status" value="1"/>
</dbReference>
<dbReference type="InterPro" id="IPR012337">
    <property type="entry name" value="RNaseH-like_sf"/>
</dbReference>
<dbReference type="GO" id="GO:0015074">
    <property type="term" value="P:DNA integration"/>
    <property type="evidence" value="ECO:0007669"/>
    <property type="project" value="InterPro"/>
</dbReference>
<dbReference type="InterPro" id="IPR001584">
    <property type="entry name" value="Integrase_cat-core"/>
</dbReference>
<dbReference type="Proteomes" id="UP000283383">
    <property type="component" value="Unassembled WGS sequence"/>
</dbReference>
<sequence length="1542" mass="177743">MASKQVVILHTKVDWDAWIELKKTSALKHDVWKFVNPEFEESEIPSLKEPKRPTPGDIRNPSVGSGVTKISDLTAEEKEEYSFLKEEYVRSLKKYEKQSEALADLRINVQESIHISNITFTYDCNTVYRMLKNLAAQFAPTDEIRNQEIELEWQALQTSWSKNIEVDKWLHDWEVTYNKMARIKSSDIAGLKPVYKFLNSVNTLDSQFAVNWTLKLSMGDKVTFPELLIIFRNYRRNAANLLRNQPQHGAFPVLQGVNEHGIIISEPKNNSDGLKDSTKPKLKCPCGSNHKNGRTMKYCSYLIPEAARHWKQSLDSERVKKVEARLSRDEDFRKLVEKWRKIYKPPTKLNEVISNETPYSESLGTPPTIALASIGKMGAFVVTDSTFQVSSSLTKPIYDLKRSWILDSGATVHVCNDISRFIEYKSSIRDDEFLWAGDTEIKINGYGTVIIRLESKEYQNGRLLTLKNVAFVPSLHTNVTSLRLLNAVHVHWDTELSILKFNGRHFANTPMMFNQWVLEYNPIQPNAHIFTTSLEESSLPKCIPKIPHGNSSRKKKVQTGTFDDWHIRMGHLYPEALLKLPSVTKGCEMTTTKPSKSVCEVCQLSNAKRIVSRASRVRATKPFWRVSWDIIHMHEARNGEVYILHFVCDLTHMHFVYVLPNKLQDTLINTFMTFVSFVKRRWGFDIVVWKGDGEKSLGSKWIVWINSHGYDVETSSPHTQEQNGDAERAGGILQILGTKLKAIFNLPDILWTEIFPTAGYILNRTPTRSLGFKTPLGFLKEYLKEPSPEPNIAHLQPYGCKAFSFIKNRPKLDKLLPRAEIGYLVGYDSTNIFRIWIPSRNVVISTRDVTFDPTEGYSPNSLSPIISNEILEVLQVPQLEIDSLDNNIEIDEKQDDLEVHGVESPNIRAAEKMDQNDSVTLPMEKFSELKEAEHNIKKNSKGYVEVMEDSDERPKQEIIGDVGDPRNILLGRRKRNLKSQFHRDVSENLDHNSAFHVAFQLGSRSMKSRLHKNDLPPPPENWYQLQYHPHRDGFRAAAHLEFETLKKQETFESVPEESVETKPIPVKWVFTYKTDDDGYLLKYKARIVIRGDLQVPTEKDTYAATLAMRVSRAILAICAYFDLEAHQFDITNAFPHAELDKDDIVFINYPDGFKVTGNRLRLRKALYGLSISPKLWYNHLKNTLEKFGLKSVPESGCVFCNDKLIVCFYVDDIAVFYHMRNKHYFEQFKKTLFEVYTVKDMGAIKWFLGLRIIRNRSERKLWLVQDSYIEKMAQTFKRIDNKGSLIGKDVETPMKTEEIKPWDGKATDHQIFEYQKRIGSLTYNATVSRPDIAKATQKLAEVQQNPSEEHFEAVNRVIDYLYTTRYLAIEYGISEKGPVFIAASDASFGDNMPERTSSEGGIFKLFGGVIDYFAKKQRTVTTSSTESELLALSHLCSWLIWWQRFFTNITLDIEQDLTAWCDNMQTVRLMMKDSPKLVTKLKHVDVHQHWLRQECQKGTIKLEWIETNEMPADGLTKSLSKQKHQKFLRQLNMVDIKEKLIT</sequence>
<dbReference type="Gene3D" id="3.30.420.10">
    <property type="entry name" value="Ribonuclease H-like superfamily/Ribonuclease H"/>
    <property type="match status" value="1"/>
</dbReference>
<proteinExistence type="predicted"/>
<feature type="region of interest" description="Disordered" evidence="3">
    <location>
        <begin position="43"/>
        <end position="63"/>
    </location>
</feature>
<dbReference type="InterPro" id="IPR036397">
    <property type="entry name" value="RNaseH_sf"/>
</dbReference>
<name>A0A420IWW1_9PEZI</name>
<comment type="caution">
    <text evidence="5">The sequence shown here is derived from an EMBL/GenBank/DDBJ whole genome shotgun (WGS) entry which is preliminary data.</text>
</comment>
<feature type="domain" description="Integrase catalytic" evidence="4">
    <location>
        <begin position="618"/>
        <end position="783"/>
    </location>
</feature>
<evidence type="ECO:0000256" key="1">
    <source>
        <dbReference type="ARBA" id="ARBA00022750"/>
    </source>
</evidence>
<keyword evidence="1" id="KW-0645">Protease</keyword>
<dbReference type="CDD" id="cd09272">
    <property type="entry name" value="RNase_HI_RT_Ty1"/>
    <property type="match status" value="1"/>
</dbReference>
<keyword evidence="1" id="KW-0064">Aspartyl protease</keyword>
<evidence type="ECO:0000259" key="4">
    <source>
        <dbReference type="PROSITE" id="PS50994"/>
    </source>
</evidence>
<keyword evidence="1" id="KW-0378">Hydrolase</keyword>
<accession>A0A420IWW1</accession>
<keyword evidence="6" id="KW-1185">Reference proteome</keyword>
<organism evidence="5 6">
    <name type="scientific">Golovinomyces cichoracearum</name>
    <dbReference type="NCBI Taxonomy" id="62708"/>
    <lineage>
        <taxon>Eukaryota</taxon>
        <taxon>Fungi</taxon>
        <taxon>Dikarya</taxon>
        <taxon>Ascomycota</taxon>
        <taxon>Pezizomycotina</taxon>
        <taxon>Leotiomycetes</taxon>
        <taxon>Erysiphales</taxon>
        <taxon>Erysiphaceae</taxon>
        <taxon>Golovinomyces</taxon>
    </lineage>
</organism>
<dbReference type="Pfam" id="PF07727">
    <property type="entry name" value="RVT_2"/>
    <property type="match status" value="1"/>
</dbReference>
<dbReference type="SUPFAM" id="SSF53098">
    <property type="entry name" value="Ribonuclease H-like"/>
    <property type="match status" value="1"/>
</dbReference>
<dbReference type="PANTHER" id="PTHR11439">
    <property type="entry name" value="GAG-POL-RELATED RETROTRANSPOSON"/>
    <property type="match status" value="1"/>
</dbReference>
<dbReference type="InterPro" id="IPR043502">
    <property type="entry name" value="DNA/RNA_pol_sf"/>
</dbReference>
<evidence type="ECO:0000313" key="6">
    <source>
        <dbReference type="Proteomes" id="UP000283383"/>
    </source>
</evidence>
<evidence type="ECO:0000313" key="5">
    <source>
        <dbReference type="EMBL" id="RKF79030.1"/>
    </source>
</evidence>